<comment type="caution">
    <text evidence="3">The sequence shown here is derived from an EMBL/GenBank/DDBJ whole genome shotgun (WGS) entry which is preliminary data.</text>
</comment>
<accession>A0A5M4AUQ1</accession>
<keyword evidence="4" id="KW-1185">Reference proteome</keyword>
<dbReference type="EMBL" id="BLAX01000001">
    <property type="protein sequence ID" value="GET31378.1"/>
    <property type="molecule type" value="Genomic_DNA"/>
</dbReference>
<dbReference type="Pfam" id="PF00072">
    <property type="entry name" value="Response_reg"/>
    <property type="match status" value="1"/>
</dbReference>
<gene>
    <name evidence="3" type="ORF">PbJCM13498_02410</name>
</gene>
<dbReference type="InterPro" id="IPR046947">
    <property type="entry name" value="LytR-like"/>
</dbReference>
<dbReference type="RefSeq" id="WP_025865036.1">
    <property type="nucleotide sequence ID" value="NZ_BLAX01000001.1"/>
</dbReference>
<keyword evidence="3" id="KW-0238">DNA-binding</keyword>
<dbReference type="PROSITE" id="PS50110">
    <property type="entry name" value="RESPONSE_REGULATORY"/>
    <property type="match status" value="1"/>
</dbReference>
<dbReference type="SMART" id="SM00448">
    <property type="entry name" value="REC"/>
    <property type="match status" value="1"/>
</dbReference>
<evidence type="ECO:0000313" key="3">
    <source>
        <dbReference type="EMBL" id="GET31378.1"/>
    </source>
</evidence>
<evidence type="ECO:0000256" key="1">
    <source>
        <dbReference type="PROSITE-ProRule" id="PRU00169"/>
    </source>
</evidence>
<dbReference type="PANTHER" id="PTHR37299">
    <property type="entry name" value="TRANSCRIPTIONAL REGULATOR-RELATED"/>
    <property type="match status" value="1"/>
</dbReference>
<protein>
    <submittedName>
        <fullName evidence="3">DNA-binding response regulator</fullName>
    </submittedName>
</protein>
<dbReference type="InterPro" id="IPR007492">
    <property type="entry name" value="LytTR_DNA-bd_dom"/>
</dbReference>
<dbReference type="SMART" id="SM00850">
    <property type="entry name" value="LytTR"/>
    <property type="match status" value="1"/>
</dbReference>
<dbReference type="GO" id="GO:0000156">
    <property type="term" value="F:phosphorelay response regulator activity"/>
    <property type="evidence" value="ECO:0007669"/>
    <property type="project" value="InterPro"/>
</dbReference>
<proteinExistence type="predicted"/>
<dbReference type="AlphaFoldDB" id="A0A5M4AUQ1"/>
<dbReference type="Proteomes" id="UP000391834">
    <property type="component" value="Unassembled WGS sequence"/>
</dbReference>
<dbReference type="InterPro" id="IPR011006">
    <property type="entry name" value="CheY-like_superfamily"/>
</dbReference>
<dbReference type="PANTHER" id="PTHR37299:SF1">
    <property type="entry name" value="STAGE 0 SPORULATION PROTEIN A HOMOLOG"/>
    <property type="match status" value="1"/>
</dbReference>
<dbReference type="Gene3D" id="3.40.50.2300">
    <property type="match status" value="1"/>
</dbReference>
<dbReference type="OrthoDB" id="1490554at2"/>
<evidence type="ECO:0000259" key="2">
    <source>
        <dbReference type="PROSITE" id="PS50110"/>
    </source>
</evidence>
<sequence length="254" mass="30004">MKVLIIEDEKAAFENLESMLKVYDPEIEISGWVTSIKDAINWFEKNNMPDLLFLDIYLSDGLSFELFKQIDLKVPIIFTTAYHQYAIQAFEANSVDYLLKPFKQGRLNQSLDKFKAFHATIDDHILHKLKQLIGNNTVETTNYKERFLVKSRNKLFAIDTNDVAYFHRDELVFLTTFDKNKFIVEYSLDELERILQPRQFFRANRKLIVNIKAIRSTDVYSKSKLLVKLNPEFYGDIIVSQEKSSQFKRWLDFD</sequence>
<dbReference type="InterPro" id="IPR001789">
    <property type="entry name" value="Sig_transdc_resp-reg_receiver"/>
</dbReference>
<evidence type="ECO:0000313" key="4">
    <source>
        <dbReference type="Proteomes" id="UP000391834"/>
    </source>
</evidence>
<feature type="domain" description="Response regulatory" evidence="2">
    <location>
        <begin position="2"/>
        <end position="115"/>
    </location>
</feature>
<dbReference type="SUPFAM" id="SSF52172">
    <property type="entry name" value="CheY-like"/>
    <property type="match status" value="1"/>
</dbReference>
<dbReference type="Gene3D" id="2.40.50.1020">
    <property type="entry name" value="LytTr DNA-binding domain"/>
    <property type="match status" value="1"/>
</dbReference>
<feature type="modified residue" description="4-aspartylphosphate" evidence="1">
    <location>
        <position position="55"/>
    </location>
</feature>
<dbReference type="Pfam" id="PF04397">
    <property type="entry name" value="LytTR"/>
    <property type="match status" value="1"/>
</dbReference>
<name>A0A5M4AUQ1_9BACT</name>
<reference evidence="3 4" key="1">
    <citation type="submission" date="2019-10" db="EMBL/GenBank/DDBJ databases">
        <title>Prolixibacter strains distinguished by the presence of nitrate reductase genes were adept at nitrate-dependent anaerobic corrosion of metallic iron and carbon steel.</title>
        <authorList>
            <person name="Iino T."/>
            <person name="Shono N."/>
            <person name="Ito K."/>
            <person name="Nakamura R."/>
            <person name="Sueoka K."/>
            <person name="Harayama S."/>
            <person name="Ohkuma M."/>
        </authorList>
    </citation>
    <scope>NUCLEOTIDE SEQUENCE [LARGE SCALE GENOMIC DNA]</scope>
    <source>
        <strain evidence="3 4">JCM 13498</strain>
    </source>
</reference>
<dbReference type="GO" id="GO:0003677">
    <property type="term" value="F:DNA binding"/>
    <property type="evidence" value="ECO:0007669"/>
    <property type="project" value="UniProtKB-KW"/>
</dbReference>
<organism evidence="3 4">
    <name type="scientific">Prolixibacter bellariivorans</name>
    <dbReference type="NCBI Taxonomy" id="314319"/>
    <lineage>
        <taxon>Bacteria</taxon>
        <taxon>Pseudomonadati</taxon>
        <taxon>Bacteroidota</taxon>
        <taxon>Bacteroidia</taxon>
        <taxon>Marinilabiliales</taxon>
        <taxon>Prolixibacteraceae</taxon>
        <taxon>Prolixibacter</taxon>
    </lineage>
</organism>
<keyword evidence="1" id="KW-0597">Phosphoprotein</keyword>